<dbReference type="AlphaFoldDB" id="A0A6J4KDK8"/>
<organism evidence="2">
    <name type="scientific">uncultured Gemmatimonadaceae bacterium</name>
    <dbReference type="NCBI Taxonomy" id="246130"/>
    <lineage>
        <taxon>Bacteria</taxon>
        <taxon>Pseudomonadati</taxon>
        <taxon>Gemmatimonadota</taxon>
        <taxon>Gemmatimonadia</taxon>
        <taxon>Gemmatimonadales</taxon>
        <taxon>Gemmatimonadaceae</taxon>
        <taxon>environmental samples</taxon>
    </lineage>
</organism>
<gene>
    <name evidence="2" type="ORF">AVDCRST_MAG40-463</name>
</gene>
<dbReference type="GO" id="GO:0004177">
    <property type="term" value="F:aminopeptidase activity"/>
    <property type="evidence" value="ECO:0007669"/>
    <property type="project" value="UniProtKB-KW"/>
</dbReference>
<evidence type="ECO:0000313" key="2">
    <source>
        <dbReference type="EMBL" id="CAA9302790.1"/>
    </source>
</evidence>
<feature type="non-terminal residue" evidence="2">
    <location>
        <position position="73"/>
    </location>
</feature>
<feature type="non-terminal residue" evidence="2">
    <location>
        <position position="1"/>
    </location>
</feature>
<feature type="compositionally biased region" description="Basic residues" evidence="1">
    <location>
        <begin position="25"/>
        <end position="41"/>
    </location>
</feature>
<feature type="region of interest" description="Disordered" evidence="1">
    <location>
        <begin position="1"/>
        <end position="73"/>
    </location>
</feature>
<accession>A0A6J4KDK8</accession>
<dbReference type="EMBL" id="CADCTX010000137">
    <property type="protein sequence ID" value="CAA9302790.1"/>
    <property type="molecule type" value="Genomic_DNA"/>
</dbReference>
<name>A0A6J4KDK8_9BACT</name>
<sequence length="73" mass="8179">LPQRPSALRPRRDPVALLHDAAPRRLSHAARHARAHRRREARAHDPLDVRHRLGDRRDAHAADARSGVQAGAL</sequence>
<reference evidence="2" key="1">
    <citation type="submission" date="2020-02" db="EMBL/GenBank/DDBJ databases">
        <authorList>
            <person name="Meier V. D."/>
        </authorList>
    </citation>
    <scope>NUCLEOTIDE SEQUENCE</scope>
    <source>
        <strain evidence="2">AVDCRST_MAG40</strain>
    </source>
</reference>
<feature type="compositionally biased region" description="Basic and acidic residues" evidence="1">
    <location>
        <begin position="42"/>
        <end position="63"/>
    </location>
</feature>
<keyword evidence="2" id="KW-0378">Hydrolase</keyword>
<keyword evidence="2" id="KW-0031">Aminopeptidase</keyword>
<evidence type="ECO:0000256" key="1">
    <source>
        <dbReference type="SAM" id="MobiDB-lite"/>
    </source>
</evidence>
<proteinExistence type="predicted"/>
<protein>
    <submittedName>
        <fullName evidence="2">Probable aminopeptidase</fullName>
    </submittedName>
</protein>
<keyword evidence="2" id="KW-0645">Protease</keyword>